<gene>
    <name evidence="1" type="ORF">M9458_031242</name>
</gene>
<evidence type="ECO:0000313" key="1">
    <source>
        <dbReference type="EMBL" id="KAL0175274.1"/>
    </source>
</evidence>
<feature type="non-terminal residue" evidence="1">
    <location>
        <position position="73"/>
    </location>
</feature>
<accession>A0ABD0PMJ2</accession>
<dbReference type="AlphaFoldDB" id="A0ABD0PMJ2"/>
<comment type="caution">
    <text evidence="1">The sequence shown here is derived from an EMBL/GenBank/DDBJ whole genome shotgun (WGS) entry which is preliminary data.</text>
</comment>
<sequence>FVVIDGVVCVFVQVERRVVNQLAAAYEQELLPKGCTLRLTKDGAPSLRLEVVGEDSTARKLDIRPPLNPEDVT</sequence>
<reference evidence="1 2" key="1">
    <citation type="submission" date="2024-05" db="EMBL/GenBank/DDBJ databases">
        <title>Genome sequencing and assembly of Indian major carp, Cirrhinus mrigala (Hamilton, 1822).</title>
        <authorList>
            <person name="Mohindra V."/>
            <person name="Chowdhury L.M."/>
            <person name="Lal K."/>
            <person name="Jena J.K."/>
        </authorList>
    </citation>
    <scope>NUCLEOTIDE SEQUENCE [LARGE SCALE GENOMIC DNA]</scope>
    <source>
        <strain evidence="1">CM1030</strain>
        <tissue evidence="1">Blood</tissue>
    </source>
</reference>
<proteinExistence type="predicted"/>
<organism evidence="1 2">
    <name type="scientific">Cirrhinus mrigala</name>
    <name type="common">Mrigala</name>
    <dbReference type="NCBI Taxonomy" id="683832"/>
    <lineage>
        <taxon>Eukaryota</taxon>
        <taxon>Metazoa</taxon>
        <taxon>Chordata</taxon>
        <taxon>Craniata</taxon>
        <taxon>Vertebrata</taxon>
        <taxon>Euteleostomi</taxon>
        <taxon>Actinopterygii</taxon>
        <taxon>Neopterygii</taxon>
        <taxon>Teleostei</taxon>
        <taxon>Ostariophysi</taxon>
        <taxon>Cypriniformes</taxon>
        <taxon>Cyprinidae</taxon>
        <taxon>Labeoninae</taxon>
        <taxon>Labeonini</taxon>
        <taxon>Cirrhinus</taxon>
    </lineage>
</organism>
<feature type="non-terminal residue" evidence="1">
    <location>
        <position position="1"/>
    </location>
</feature>
<dbReference type="EMBL" id="JAMKFB020000015">
    <property type="protein sequence ID" value="KAL0175274.1"/>
    <property type="molecule type" value="Genomic_DNA"/>
</dbReference>
<protein>
    <submittedName>
        <fullName evidence="1">Uncharacterized protein</fullName>
    </submittedName>
</protein>
<name>A0ABD0PMJ2_CIRMR</name>
<keyword evidence="2" id="KW-1185">Reference proteome</keyword>
<evidence type="ECO:0000313" key="2">
    <source>
        <dbReference type="Proteomes" id="UP001529510"/>
    </source>
</evidence>
<dbReference type="Proteomes" id="UP001529510">
    <property type="component" value="Unassembled WGS sequence"/>
</dbReference>